<comment type="caution">
    <text evidence="1">The sequence shown here is derived from an EMBL/GenBank/DDBJ whole genome shotgun (WGS) entry which is preliminary data.</text>
</comment>
<accession>A0ABQ1V3T1</accession>
<sequence length="195" mass="23133">MMKKEPIVAFCPCSRKEWRQWLEDNHQNRDAVWLIQYKKESQKASITWEESVEEALCFGWIDGKRKSIDKESYRQFFCKRKPDSTWSQINKEKIKKLTDQGHMRQAGLEAIETAKSNGSWSLLDEVEALTIPEDLHAAFLCYPGSEETFLQWSKSIKKMALHWIVMAKRPETRQRRIDKVVSLAYLKEKPKVFRY</sequence>
<evidence type="ECO:0000313" key="2">
    <source>
        <dbReference type="Proteomes" id="UP000647339"/>
    </source>
</evidence>
<organism evidence="1 2">
    <name type="scientific">Echinicola rosea</name>
    <dbReference type="NCBI Taxonomy" id="1807691"/>
    <lineage>
        <taxon>Bacteria</taxon>
        <taxon>Pseudomonadati</taxon>
        <taxon>Bacteroidota</taxon>
        <taxon>Cytophagia</taxon>
        <taxon>Cytophagales</taxon>
        <taxon>Cyclobacteriaceae</taxon>
        <taxon>Echinicola</taxon>
    </lineage>
</organism>
<dbReference type="Proteomes" id="UP000647339">
    <property type="component" value="Unassembled WGS sequence"/>
</dbReference>
<dbReference type="EMBL" id="BMIU01000013">
    <property type="protein sequence ID" value="GGF37407.1"/>
    <property type="molecule type" value="Genomic_DNA"/>
</dbReference>
<evidence type="ECO:0000313" key="1">
    <source>
        <dbReference type="EMBL" id="GGF37407.1"/>
    </source>
</evidence>
<reference evidence="2" key="1">
    <citation type="journal article" date="2019" name="Int. J. Syst. Evol. Microbiol.">
        <title>The Global Catalogue of Microorganisms (GCM) 10K type strain sequencing project: providing services to taxonomists for standard genome sequencing and annotation.</title>
        <authorList>
            <consortium name="The Broad Institute Genomics Platform"/>
            <consortium name="The Broad Institute Genome Sequencing Center for Infectious Disease"/>
            <person name="Wu L."/>
            <person name="Ma J."/>
        </authorList>
    </citation>
    <scope>NUCLEOTIDE SEQUENCE [LARGE SCALE GENOMIC DNA]</scope>
    <source>
        <strain evidence="2">CGMCC 1.15407</strain>
    </source>
</reference>
<dbReference type="Pfam" id="PF13376">
    <property type="entry name" value="OmdA"/>
    <property type="match status" value="1"/>
</dbReference>
<keyword evidence="2" id="KW-1185">Reference proteome</keyword>
<evidence type="ECO:0008006" key="3">
    <source>
        <dbReference type="Google" id="ProtNLM"/>
    </source>
</evidence>
<proteinExistence type="predicted"/>
<gene>
    <name evidence="1" type="ORF">GCM10011339_27450</name>
</gene>
<name>A0ABQ1V3T1_9BACT</name>
<protein>
    <recommendedName>
        <fullName evidence="3">Bacteriocin-protection protein</fullName>
    </recommendedName>
</protein>
<dbReference type="RefSeq" id="WP_308421150.1">
    <property type="nucleotide sequence ID" value="NZ_BMIU01000013.1"/>
</dbReference>